<sequence>GCYSVCTPCKRDVIARKFIKLPLRSYANRMWVGPCPKELENLTYLEQQCIARARTTRCMFKLEMGPTGQYASRGNVCIFVQEPGPLLTVLLPPLSELFDEVLVILVGAKDAVINTDMLRHTPLLVRRQKIIDALLWLQKFNPLYADTNPSTIRTNAAQYPEHGVPL</sequence>
<feature type="non-terminal residue" evidence="2">
    <location>
        <position position="1"/>
    </location>
</feature>
<feature type="non-terminal residue" evidence="2">
    <location>
        <position position="166"/>
    </location>
</feature>
<organism evidence="2 3">
    <name type="scientific">Mycena albidolilacea</name>
    <dbReference type="NCBI Taxonomy" id="1033008"/>
    <lineage>
        <taxon>Eukaryota</taxon>
        <taxon>Fungi</taxon>
        <taxon>Dikarya</taxon>
        <taxon>Basidiomycota</taxon>
        <taxon>Agaricomycotina</taxon>
        <taxon>Agaricomycetes</taxon>
        <taxon>Agaricomycetidae</taxon>
        <taxon>Agaricales</taxon>
        <taxon>Marasmiineae</taxon>
        <taxon>Mycenaceae</taxon>
        <taxon>Mycena</taxon>
    </lineage>
</organism>
<dbReference type="Proteomes" id="UP001218218">
    <property type="component" value="Unassembled WGS sequence"/>
</dbReference>
<comment type="caution">
    <text evidence="2">The sequence shown here is derived from an EMBL/GenBank/DDBJ whole genome shotgun (WGS) entry which is preliminary data.</text>
</comment>
<evidence type="ECO:0000259" key="1">
    <source>
        <dbReference type="Pfam" id="PF20209"/>
    </source>
</evidence>
<evidence type="ECO:0000313" key="2">
    <source>
        <dbReference type="EMBL" id="KAJ7326466.1"/>
    </source>
</evidence>
<evidence type="ECO:0000313" key="3">
    <source>
        <dbReference type="Proteomes" id="UP001218218"/>
    </source>
</evidence>
<accession>A0AAD6ZKI3</accession>
<keyword evidence="3" id="KW-1185">Reference proteome</keyword>
<protein>
    <recommendedName>
        <fullName evidence="1">DUF6570 domain-containing protein</fullName>
    </recommendedName>
</protein>
<dbReference type="EMBL" id="JARIHO010000042">
    <property type="protein sequence ID" value="KAJ7326466.1"/>
    <property type="molecule type" value="Genomic_DNA"/>
</dbReference>
<dbReference type="Pfam" id="PF20209">
    <property type="entry name" value="DUF6570"/>
    <property type="match status" value="1"/>
</dbReference>
<feature type="domain" description="DUF6570" evidence="1">
    <location>
        <begin position="20"/>
        <end position="148"/>
    </location>
</feature>
<dbReference type="InterPro" id="IPR046700">
    <property type="entry name" value="DUF6570"/>
</dbReference>
<gene>
    <name evidence="2" type="ORF">DFH08DRAFT_632239</name>
</gene>
<name>A0AAD6ZKI3_9AGAR</name>
<proteinExistence type="predicted"/>
<reference evidence="2" key="1">
    <citation type="submission" date="2023-03" db="EMBL/GenBank/DDBJ databases">
        <title>Massive genome expansion in bonnet fungi (Mycena s.s.) driven by repeated elements and novel gene families across ecological guilds.</title>
        <authorList>
            <consortium name="Lawrence Berkeley National Laboratory"/>
            <person name="Harder C.B."/>
            <person name="Miyauchi S."/>
            <person name="Viragh M."/>
            <person name="Kuo A."/>
            <person name="Thoen E."/>
            <person name="Andreopoulos B."/>
            <person name="Lu D."/>
            <person name="Skrede I."/>
            <person name="Drula E."/>
            <person name="Henrissat B."/>
            <person name="Morin E."/>
            <person name="Kohler A."/>
            <person name="Barry K."/>
            <person name="LaButti K."/>
            <person name="Morin E."/>
            <person name="Salamov A."/>
            <person name="Lipzen A."/>
            <person name="Mereny Z."/>
            <person name="Hegedus B."/>
            <person name="Baldrian P."/>
            <person name="Stursova M."/>
            <person name="Weitz H."/>
            <person name="Taylor A."/>
            <person name="Grigoriev I.V."/>
            <person name="Nagy L.G."/>
            <person name="Martin F."/>
            <person name="Kauserud H."/>
        </authorList>
    </citation>
    <scope>NUCLEOTIDE SEQUENCE</scope>
    <source>
        <strain evidence="2">CBHHK002</strain>
    </source>
</reference>
<dbReference type="AlphaFoldDB" id="A0AAD6ZKI3"/>